<proteinExistence type="predicted"/>
<dbReference type="SUPFAM" id="SSF56281">
    <property type="entry name" value="Metallo-hydrolase/oxidoreductase"/>
    <property type="match status" value="1"/>
</dbReference>
<dbReference type="RefSeq" id="WP_219922483.1">
    <property type="nucleotide sequence ID" value="NZ_BMJG01000015.1"/>
</dbReference>
<evidence type="ECO:0008006" key="3">
    <source>
        <dbReference type="Google" id="ProtNLM"/>
    </source>
</evidence>
<dbReference type="Gene3D" id="3.60.15.10">
    <property type="entry name" value="Ribonuclease Z/Hydroxyacylglutathione hydrolase-like"/>
    <property type="match status" value="1"/>
</dbReference>
<keyword evidence="2" id="KW-1185">Reference proteome</keyword>
<evidence type="ECO:0000313" key="2">
    <source>
        <dbReference type="Proteomes" id="UP000632322"/>
    </source>
</evidence>
<accession>A0ABQ1MXQ9</accession>
<organism evidence="1 2">
    <name type="scientific">Brevibacterium sediminis</name>
    <dbReference type="NCBI Taxonomy" id="1857024"/>
    <lineage>
        <taxon>Bacteria</taxon>
        <taxon>Bacillati</taxon>
        <taxon>Actinomycetota</taxon>
        <taxon>Actinomycetes</taxon>
        <taxon>Micrococcales</taxon>
        <taxon>Brevibacteriaceae</taxon>
        <taxon>Brevibacterium</taxon>
    </lineage>
</organism>
<dbReference type="InterPro" id="IPR036866">
    <property type="entry name" value="RibonucZ/Hydroxyglut_hydro"/>
</dbReference>
<sequence>MPGDPAPSKRSRAFAPQSWTCPVGHCAFHFPERDTVIAGDSLVTLNPYRGTTGAQIVSSAATADPDRALESLDALAETGARTVLVGHGEPWTGGVERLVRSAKARGPS</sequence>
<dbReference type="Proteomes" id="UP000632322">
    <property type="component" value="Unassembled WGS sequence"/>
</dbReference>
<protein>
    <recommendedName>
        <fullName evidence="3">MBL fold metallo-hydrolase</fullName>
    </recommendedName>
</protein>
<reference evidence="2" key="1">
    <citation type="journal article" date="2019" name="Int. J. Syst. Evol. Microbiol.">
        <title>The Global Catalogue of Microorganisms (GCM) 10K type strain sequencing project: providing services to taxonomists for standard genome sequencing and annotation.</title>
        <authorList>
            <consortium name="The Broad Institute Genomics Platform"/>
            <consortium name="The Broad Institute Genome Sequencing Center for Infectious Disease"/>
            <person name="Wu L."/>
            <person name="Ma J."/>
        </authorList>
    </citation>
    <scope>NUCLEOTIDE SEQUENCE [LARGE SCALE GENOMIC DNA]</scope>
    <source>
        <strain evidence="2">CGMCC 1.15472</strain>
    </source>
</reference>
<comment type="caution">
    <text evidence="1">The sequence shown here is derived from an EMBL/GenBank/DDBJ whole genome shotgun (WGS) entry which is preliminary data.</text>
</comment>
<name>A0ABQ1MXQ9_9MICO</name>
<dbReference type="EMBL" id="BMJG01000015">
    <property type="protein sequence ID" value="GGC46674.1"/>
    <property type="molecule type" value="Genomic_DNA"/>
</dbReference>
<gene>
    <name evidence="1" type="ORF">GCM10010974_31210</name>
</gene>
<evidence type="ECO:0000313" key="1">
    <source>
        <dbReference type="EMBL" id="GGC46674.1"/>
    </source>
</evidence>